<reference evidence="4 5" key="1">
    <citation type="journal article" date="2011" name="Genome Biol.">
        <title>Genome sequence of the insect pathogenic fungus Cordyceps militaris, a valued traditional Chinese medicine.</title>
        <authorList>
            <person name="Zheng P."/>
            <person name="Xia Y."/>
            <person name="Xiao G."/>
            <person name="Xiong C."/>
            <person name="Hu X."/>
            <person name="Zhang S."/>
            <person name="Zheng H."/>
            <person name="Huang Y."/>
            <person name="Zhou Y."/>
            <person name="Wang S."/>
            <person name="Zhao G.P."/>
            <person name="Liu X."/>
            <person name="St Leger R.J."/>
            <person name="Wang C."/>
        </authorList>
    </citation>
    <scope>NUCLEOTIDE SEQUENCE [LARGE SCALE GENOMIC DNA]</scope>
    <source>
        <strain evidence="4 5">CM01</strain>
    </source>
</reference>
<evidence type="ECO:0000256" key="2">
    <source>
        <dbReference type="SAM" id="Phobius"/>
    </source>
</evidence>
<dbReference type="EMBL" id="JH126401">
    <property type="protein sequence ID" value="EGX93244.1"/>
    <property type="molecule type" value="Genomic_DNA"/>
</dbReference>
<dbReference type="AlphaFoldDB" id="G3JGB4"/>
<proteinExistence type="predicted"/>
<evidence type="ECO:0000313" key="4">
    <source>
        <dbReference type="EMBL" id="EGX93244.1"/>
    </source>
</evidence>
<dbReference type="RefSeq" id="XP_006669827.1">
    <property type="nucleotide sequence ID" value="XM_006669764.1"/>
</dbReference>
<keyword evidence="2" id="KW-1133">Transmembrane helix</keyword>
<keyword evidence="3" id="KW-0732">Signal</keyword>
<feature type="compositionally biased region" description="Low complexity" evidence="1">
    <location>
        <begin position="371"/>
        <end position="382"/>
    </location>
</feature>
<dbReference type="VEuPathDB" id="FungiDB:CCM_04616"/>
<protein>
    <submittedName>
        <fullName evidence="4">Uncharacterized protein</fullName>
    </submittedName>
</protein>
<sequence>MPPGLSTLSPLHIVVALCALLPLVHASVLSDLRHNYFAPTPAPEDGPAFSAHALRNKKYLPVEIGGIVGAYAVALIFVALGLLYLSKTRREHLLGDEEDEAVAYAAAFAQICSPRFQTEIDPYPLAGKCAVAQVPNFSYKSPTRSEFTGTPYILPPASPSNASVPGVDLQVDQAIVAADHAMAQNQLEDMYKHVMEHEDAKEKGIVLEPPVVGPASQRGSAMSKKSKPVNLNLNGGSDEKFRSRASSFFSSLRSPRQSKPKGLSISSPIMTPQTGTFPRHDDQEMNAIPPRHYAPADPPPVPTDQARSVGQARSSGLTLPLTPPGRSPESILSIDGRLGAPLAQINTSKEESQLPAEGDPDSAVSQHSQAPLLGLPSSPKPGATFGTLPLSPRSGARFQRGNAPSAVRTGGALPLRAYEPALSSPSTHGQTTKQTVFERRGPLSPGGGRTPFTANAVPYSPYQPYTPCVPMTPSLVTREDRKRMKRMVPKTPTVEMVRSADDLW</sequence>
<evidence type="ECO:0000256" key="3">
    <source>
        <dbReference type="SAM" id="SignalP"/>
    </source>
</evidence>
<dbReference type="KEGG" id="cmt:CCM_04616"/>
<gene>
    <name evidence="4" type="ORF">CCM_04616</name>
</gene>
<dbReference type="OrthoDB" id="4524805at2759"/>
<dbReference type="eggNOG" id="ENOG502SIUZ">
    <property type="taxonomic scope" value="Eukaryota"/>
</dbReference>
<feature type="compositionally biased region" description="Low complexity" evidence="1">
    <location>
        <begin position="244"/>
        <end position="257"/>
    </location>
</feature>
<evidence type="ECO:0000313" key="5">
    <source>
        <dbReference type="Proteomes" id="UP000001610"/>
    </source>
</evidence>
<feature type="transmembrane region" description="Helical" evidence="2">
    <location>
        <begin position="64"/>
        <end position="85"/>
    </location>
</feature>
<name>G3JGB4_CORMM</name>
<dbReference type="OMA" id="EDMYKHV"/>
<feature type="chain" id="PRO_5003446188" evidence="3">
    <location>
        <begin position="27"/>
        <end position="504"/>
    </location>
</feature>
<dbReference type="STRING" id="983644.G3JGB4"/>
<accession>G3JGB4</accession>
<organism evidence="4 5">
    <name type="scientific">Cordyceps militaris (strain CM01)</name>
    <name type="common">Caterpillar fungus</name>
    <dbReference type="NCBI Taxonomy" id="983644"/>
    <lineage>
        <taxon>Eukaryota</taxon>
        <taxon>Fungi</taxon>
        <taxon>Dikarya</taxon>
        <taxon>Ascomycota</taxon>
        <taxon>Pezizomycotina</taxon>
        <taxon>Sordariomycetes</taxon>
        <taxon>Hypocreomycetidae</taxon>
        <taxon>Hypocreales</taxon>
        <taxon>Cordycipitaceae</taxon>
        <taxon>Cordyceps</taxon>
    </lineage>
</organism>
<keyword evidence="5" id="KW-1185">Reference proteome</keyword>
<keyword evidence="2" id="KW-0812">Transmembrane</keyword>
<feature type="region of interest" description="Disordered" evidence="1">
    <location>
        <begin position="420"/>
        <end position="455"/>
    </location>
</feature>
<evidence type="ECO:0000256" key="1">
    <source>
        <dbReference type="SAM" id="MobiDB-lite"/>
    </source>
</evidence>
<feature type="compositionally biased region" description="Polar residues" evidence="1">
    <location>
        <begin position="305"/>
        <end position="317"/>
    </location>
</feature>
<feature type="region of interest" description="Disordered" evidence="1">
    <location>
        <begin position="203"/>
        <end position="333"/>
    </location>
</feature>
<dbReference type="Proteomes" id="UP000001610">
    <property type="component" value="Unassembled WGS sequence"/>
</dbReference>
<feature type="signal peptide" evidence="3">
    <location>
        <begin position="1"/>
        <end position="26"/>
    </location>
</feature>
<keyword evidence="2" id="KW-0472">Membrane</keyword>
<feature type="compositionally biased region" description="Polar residues" evidence="1">
    <location>
        <begin position="423"/>
        <end position="435"/>
    </location>
</feature>
<dbReference type="HOGENOM" id="CLU_482351_0_0_1"/>
<dbReference type="InParanoid" id="G3JGB4"/>
<feature type="region of interest" description="Disordered" evidence="1">
    <location>
        <begin position="348"/>
        <end position="408"/>
    </location>
</feature>
<dbReference type="GeneID" id="18166639"/>
<feature type="compositionally biased region" description="Polar residues" evidence="1">
    <location>
        <begin position="264"/>
        <end position="276"/>
    </location>
</feature>